<dbReference type="AlphaFoldDB" id="A0A915JK84"/>
<accession>A0A915JK84</accession>
<proteinExistence type="predicted"/>
<evidence type="ECO:0000313" key="1">
    <source>
        <dbReference type="Proteomes" id="UP000887565"/>
    </source>
</evidence>
<protein>
    <submittedName>
        <fullName evidence="2">Uncharacterized protein</fullName>
    </submittedName>
</protein>
<reference evidence="2" key="1">
    <citation type="submission" date="2022-11" db="UniProtKB">
        <authorList>
            <consortium name="WormBaseParasite"/>
        </authorList>
    </citation>
    <scope>IDENTIFICATION</scope>
</reference>
<organism evidence="1 2">
    <name type="scientific">Romanomermis culicivorax</name>
    <name type="common">Nematode worm</name>
    <dbReference type="NCBI Taxonomy" id="13658"/>
    <lineage>
        <taxon>Eukaryota</taxon>
        <taxon>Metazoa</taxon>
        <taxon>Ecdysozoa</taxon>
        <taxon>Nematoda</taxon>
        <taxon>Enoplea</taxon>
        <taxon>Dorylaimia</taxon>
        <taxon>Mermithida</taxon>
        <taxon>Mermithoidea</taxon>
        <taxon>Mermithidae</taxon>
        <taxon>Romanomermis</taxon>
    </lineage>
</organism>
<dbReference type="WBParaSite" id="nRc.2.0.1.t26456-RA">
    <property type="protein sequence ID" value="nRc.2.0.1.t26456-RA"/>
    <property type="gene ID" value="nRc.2.0.1.g26456"/>
</dbReference>
<sequence>DGIKCHQCSAVDDTIRSRQPDCVGLDTCDGLYCGTTLVHSKMKMGDGRLNLDEIYQLLPNLLRFENKKFLPAHKSHILSRVLSKEEIYTTTKLCVREQAQLEHAGAVVGRCVKINETILKAEFAEIKKRFPVLPELAVRGAVCTCYDTDLCNNGLATSIDRVHSGSSTAHVFSTTKDGLCIILIDPFGYCN</sequence>
<evidence type="ECO:0000313" key="2">
    <source>
        <dbReference type="WBParaSite" id="nRc.2.0.1.t26456-RA"/>
    </source>
</evidence>
<keyword evidence="1" id="KW-1185">Reference proteome</keyword>
<dbReference type="Proteomes" id="UP000887565">
    <property type="component" value="Unplaced"/>
</dbReference>
<name>A0A915JK84_ROMCU</name>